<evidence type="ECO:0000313" key="3">
    <source>
        <dbReference type="EnsemblMetazoa" id="Aqu2.1.05265_001"/>
    </source>
</evidence>
<dbReference type="SUPFAM" id="SSF117281">
    <property type="entry name" value="Kelch motif"/>
    <property type="match status" value="1"/>
</dbReference>
<keyword evidence="2" id="KW-0677">Repeat</keyword>
<keyword evidence="1" id="KW-0880">Kelch repeat</keyword>
<dbReference type="InParanoid" id="A0A1X7STD4"/>
<evidence type="ECO:0000256" key="1">
    <source>
        <dbReference type="ARBA" id="ARBA00022441"/>
    </source>
</evidence>
<dbReference type="Gene3D" id="2.120.10.80">
    <property type="entry name" value="Kelch-type beta propeller"/>
    <property type="match status" value="1"/>
</dbReference>
<dbReference type="PANTHER" id="PTHR46228">
    <property type="entry name" value="KELCH DOMAIN-CONTAINING PROTEIN"/>
    <property type="match status" value="1"/>
</dbReference>
<dbReference type="eggNOG" id="KOG1230">
    <property type="taxonomic scope" value="Eukaryota"/>
</dbReference>
<reference evidence="3" key="1">
    <citation type="submission" date="2017-05" db="UniProtKB">
        <authorList>
            <consortium name="EnsemblMetazoa"/>
        </authorList>
    </citation>
    <scope>IDENTIFICATION</scope>
</reference>
<evidence type="ECO:0000256" key="2">
    <source>
        <dbReference type="ARBA" id="ARBA00022737"/>
    </source>
</evidence>
<dbReference type="PANTHER" id="PTHR46228:SF2">
    <property type="entry name" value="KELCH REPEAT PROTEIN (AFU_ORTHOLOGUE AFUA_4G14350)"/>
    <property type="match status" value="1"/>
</dbReference>
<protein>
    <submittedName>
        <fullName evidence="3">Uncharacterized protein</fullName>
    </submittedName>
</protein>
<proteinExistence type="predicted"/>
<dbReference type="InterPro" id="IPR015915">
    <property type="entry name" value="Kelch-typ_b-propeller"/>
</dbReference>
<dbReference type="Pfam" id="PF24681">
    <property type="entry name" value="Kelch_KLHDC2_KLHL20_DRC7"/>
    <property type="match status" value="1"/>
</dbReference>
<dbReference type="OrthoDB" id="10251809at2759"/>
<dbReference type="EnsemblMetazoa" id="Aqu2.1.05265_001">
    <property type="protein sequence ID" value="Aqu2.1.05265_001"/>
    <property type="gene ID" value="Aqu2.1.05265"/>
</dbReference>
<accession>A0A1X7STD4</accession>
<dbReference type="AlphaFoldDB" id="A0A1X7STD4"/>
<name>A0A1X7STD4_AMPQE</name>
<organism evidence="3">
    <name type="scientific">Amphimedon queenslandica</name>
    <name type="common">Sponge</name>
    <dbReference type="NCBI Taxonomy" id="400682"/>
    <lineage>
        <taxon>Eukaryota</taxon>
        <taxon>Metazoa</taxon>
        <taxon>Porifera</taxon>
        <taxon>Demospongiae</taxon>
        <taxon>Heteroscleromorpha</taxon>
        <taxon>Haplosclerida</taxon>
        <taxon>Niphatidae</taxon>
        <taxon>Amphimedon</taxon>
    </lineage>
</organism>
<sequence>MCSVMEVCHLKTGRWEQKPTTGNPPLGFVGYAAAAIGREIFYFGGLCGHDGCSHNSLYSFNVDTFNWKELSPTTFRHGPMMKAYCDMIAIKVNGEDYLVVIGGTGPSSNNKPKQPKTNEIHFYKLSTGQWISPTVTGDRPPPPICAFTLTSINNSSAILFGGNTSNGRSNNVYILNFTDTSVNYSKLSNPGGSVQWPKERWFHSSVLINTSSGPHLLVIGGTGGSAFDIWIFDIINKSWKELVSITLYCGCVVMV</sequence>